<dbReference type="PANTHER" id="PTHR31270:SF1">
    <property type="entry name" value="GLUTAMINYL-PEPTIDE CYCLOTRANSFERASE"/>
    <property type="match status" value="1"/>
</dbReference>
<dbReference type="Proteomes" id="UP000243588">
    <property type="component" value="Unassembled WGS sequence"/>
</dbReference>
<dbReference type="RefSeq" id="WP_090406797.1">
    <property type="nucleotide sequence ID" value="NZ_FNDQ01000006.1"/>
</dbReference>
<dbReference type="InterPro" id="IPR007788">
    <property type="entry name" value="QCT"/>
</dbReference>
<name>A0A1G8D6Y2_9FLAO</name>
<dbReference type="InterPro" id="IPR011044">
    <property type="entry name" value="Quino_amine_DH_bsu"/>
</dbReference>
<dbReference type="GO" id="GO:0016603">
    <property type="term" value="F:glutaminyl-peptide cyclotransferase activity"/>
    <property type="evidence" value="ECO:0007669"/>
    <property type="project" value="InterPro"/>
</dbReference>
<keyword evidence="1" id="KW-0808">Transferase</keyword>
<organism evidence="1 2">
    <name type="scientific">Myroides phaeus</name>
    <dbReference type="NCBI Taxonomy" id="702745"/>
    <lineage>
        <taxon>Bacteria</taxon>
        <taxon>Pseudomonadati</taxon>
        <taxon>Bacteroidota</taxon>
        <taxon>Flavobacteriia</taxon>
        <taxon>Flavobacteriales</taxon>
        <taxon>Flavobacteriaceae</taxon>
        <taxon>Myroides</taxon>
    </lineage>
</organism>
<keyword evidence="2" id="KW-1185">Reference proteome</keyword>
<dbReference type="InterPro" id="IPR015943">
    <property type="entry name" value="WD40/YVTN_repeat-like_dom_sf"/>
</dbReference>
<dbReference type="SUPFAM" id="SSF50969">
    <property type="entry name" value="YVTN repeat-like/Quinoprotein amine dehydrogenase"/>
    <property type="match status" value="1"/>
</dbReference>
<dbReference type="Gene3D" id="2.130.10.10">
    <property type="entry name" value="YVTN repeat-like/Quinoprotein amine dehydrogenase"/>
    <property type="match status" value="1"/>
</dbReference>
<gene>
    <name evidence="1" type="ORF">SAMN05421818_1069</name>
</gene>
<evidence type="ECO:0000313" key="2">
    <source>
        <dbReference type="Proteomes" id="UP000243588"/>
    </source>
</evidence>
<dbReference type="EMBL" id="FNDQ01000006">
    <property type="protein sequence ID" value="SDH53109.1"/>
    <property type="molecule type" value="Genomic_DNA"/>
</dbReference>
<protein>
    <submittedName>
        <fullName evidence="1">Glutamine cyclotransferase</fullName>
    </submittedName>
</protein>
<dbReference type="Pfam" id="PF05096">
    <property type="entry name" value="Glu_cyclase_2"/>
    <property type="match status" value="2"/>
</dbReference>
<sequence>MKNYNILFPIALGFVLMSCSNNKNLEKNVFSIDTTHLKQLYAGNEDLKLSLKTTDNAEIDSVAYYLNDKKIATAKNNEVLNYNLANEKLGETIIKGIAYADGQQKEVTTKIEVTSPVTPVAYSYRIVNTYPHDQEAYTQGLEFYKGTMIESTGNGEGGGTAINYQGTGKKGVSSVRHVDYKTGQVTKIHKLPMEIFGEGCTILNDKLYQLTYQNKEAYVYNPETLEKIKTLPYFKNMEGWGLTNDGTHLYMTGGDETIYKVDPETFTEVDQIKVYINRTAIKGVNELEWVDGKIYANVYGQNAIAIINPKTGAVEAIVDVKELLDKTTYHQDRDVLNGIAYNPQTKTFFLTGKNWDKMFEIEIIK</sequence>
<evidence type="ECO:0000313" key="1">
    <source>
        <dbReference type="EMBL" id="SDH53109.1"/>
    </source>
</evidence>
<dbReference type="PANTHER" id="PTHR31270">
    <property type="entry name" value="GLUTAMINYL-PEPTIDE CYCLOTRANSFERASE"/>
    <property type="match status" value="1"/>
</dbReference>
<proteinExistence type="predicted"/>
<reference evidence="2" key="1">
    <citation type="submission" date="2016-10" db="EMBL/GenBank/DDBJ databases">
        <authorList>
            <person name="Varghese N."/>
            <person name="Submissions S."/>
        </authorList>
    </citation>
    <scope>NUCLEOTIDE SEQUENCE [LARGE SCALE GENOMIC DNA]</scope>
    <source>
        <strain evidence="2">DSM 23313</strain>
    </source>
</reference>
<dbReference type="PROSITE" id="PS51257">
    <property type="entry name" value="PROKAR_LIPOPROTEIN"/>
    <property type="match status" value="1"/>
</dbReference>
<accession>A0A1G8D6Y2</accession>
<dbReference type="AlphaFoldDB" id="A0A1G8D6Y2"/>